<dbReference type="Gene3D" id="3.90.550.10">
    <property type="entry name" value="Spore Coat Polysaccharide Biosynthesis Protein SpsA, Chain A"/>
    <property type="match status" value="1"/>
</dbReference>
<dbReference type="Proteomes" id="UP000239872">
    <property type="component" value="Unassembled WGS sequence"/>
</dbReference>
<protein>
    <submittedName>
        <fullName evidence="4">3-deoxy-manno-octulosonate cytidylyltransferase</fullName>
    </submittedName>
</protein>
<dbReference type="GO" id="GO:0005829">
    <property type="term" value="C:cytosol"/>
    <property type="evidence" value="ECO:0007669"/>
    <property type="project" value="TreeGrafter"/>
</dbReference>
<dbReference type="OrthoDB" id="9815559at2"/>
<dbReference type="InterPro" id="IPR029044">
    <property type="entry name" value="Nucleotide-diphossugar_trans"/>
</dbReference>
<reference evidence="4 5" key="1">
    <citation type="submission" date="2018-01" db="EMBL/GenBank/DDBJ databases">
        <title>A novel member of the phylum Bacteroidetes isolated from glacier ice.</title>
        <authorList>
            <person name="Liu Q."/>
            <person name="Xin Y.-H."/>
        </authorList>
    </citation>
    <scope>NUCLEOTIDE SEQUENCE [LARGE SCALE GENOMIC DNA]</scope>
    <source>
        <strain evidence="4 5">RB1R16</strain>
    </source>
</reference>
<dbReference type="AlphaFoldDB" id="A0A2S7SRR3"/>
<evidence type="ECO:0000313" key="4">
    <source>
        <dbReference type="EMBL" id="PQJ09321.1"/>
    </source>
</evidence>
<dbReference type="Pfam" id="PF02348">
    <property type="entry name" value="CTP_transf_3"/>
    <property type="match status" value="1"/>
</dbReference>
<evidence type="ECO:0000313" key="5">
    <source>
        <dbReference type="Proteomes" id="UP000239872"/>
    </source>
</evidence>
<dbReference type="GO" id="GO:0009103">
    <property type="term" value="P:lipopolysaccharide biosynthetic process"/>
    <property type="evidence" value="ECO:0007669"/>
    <property type="project" value="UniProtKB-KW"/>
</dbReference>
<dbReference type="PANTHER" id="PTHR42866">
    <property type="entry name" value="3-DEOXY-MANNO-OCTULOSONATE CYTIDYLYLTRANSFERASE"/>
    <property type="match status" value="1"/>
</dbReference>
<organism evidence="4 5">
    <name type="scientific">Flavipsychrobacter stenotrophus</name>
    <dbReference type="NCBI Taxonomy" id="2077091"/>
    <lineage>
        <taxon>Bacteria</taxon>
        <taxon>Pseudomonadati</taxon>
        <taxon>Bacteroidota</taxon>
        <taxon>Chitinophagia</taxon>
        <taxon>Chitinophagales</taxon>
        <taxon>Chitinophagaceae</taxon>
        <taxon>Flavipsychrobacter</taxon>
    </lineage>
</organism>
<dbReference type="PANTHER" id="PTHR42866:SF2">
    <property type="entry name" value="3-DEOXY-MANNO-OCTULOSONATE CYTIDYLYLTRANSFERASE, MITOCHONDRIAL"/>
    <property type="match status" value="1"/>
</dbReference>
<keyword evidence="2 4" id="KW-0548">Nucleotidyltransferase</keyword>
<dbReference type="SUPFAM" id="SSF53448">
    <property type="entry name" value="Nucleotide-diphospho-sugar transferases"/>
    <property type="match status" value="1"/>
</dbReference>
<dbReference type="CDD" id="cd02517">
    <property type="entry name" value="CMP-KDO-Synthetase"/>
    <property type="match status" value="1"/>
</dbReference>
<accession>A0A2S7SRR3</accession>
<keyword evidence="5" id="KW-1185">Reference proteome</keyword>
<comment type="caution">
    <text evidence="4">The sequence shown here is derived from an EMBL/GenBank/DDBJ whole genome shotgun (WGS) entry which is preliminary data.</text>
</comment>
<dbReference type="EMBL" id="PPSL01000006">
    <property type="protein sequence ID" value="PQJ09321.1"/>
    <property type="molecule type" value="Genomic_DNA"/>
</dbReference>
<gene>
    <name evidence="4" type="primary">kdsB</name>
    <name evidence="4" type="ORF">CJD36_018915</name>
</gene>
<dbReference type="InterPro" id="IPR003329">
    <property type="entry name" value="Cytidylyl_trans"/>
</dbReference>
<sequence>MKVIALIPARLGATRFPSKLLAPIKGKSVIHRTYESAVNTGLFDEVIVVTDSDEIMDEIIKNGGKAVKSKGTYESGTDRIAEIAEHMDADVFVNVQGDEPFVQKQPLEQLLNLFTGADGNTVQVASLVQRLTNPALIQDHNYVKVALALNNDALFFSRSVLPYPRNKEIEIPYYEHIGVYAFRKEALMNFTNWPMTPLEAAEKVECLRFLEHGVPMRMAITQYMGVEIDTPEDITRAEKLMEQNGWL</sequence>
<dbReference type="NCBIfam" id="NF003952">
    <property type="entry name" value="PRK05450.1-5"/>
    <property type="match status" value="1"/>
</dbReference>
<dbReference type="RefSeq" id="WP_105040771.1">
    <property type="nucleotide sequence ID" value="NZ_PPSL01000006.1"/>
</dbReference>
<evidence type="ECO:0000256" key="3">
    <source>
        <dbReference type="ARBA" id="ARBA00022985"/>
    </source>
</evidence>
<dbReference type="NCBIfam" id="TIGR00466">
    <property type="entry name" value="kdsB"/>
    <property type="match status" value="1"/>
</dbReference>
<evidence type="ECO:0000256" key="2">
    <source>
        <dbReference type="ARBA" id="ARBA00022695"/>
    </source>
</evidence>
<proteinExistence type="predicted"/>
<evidence type="ECO:0000256" key="1">
    <source>
        <dbReference type="ARBA" id="ARBA00022679"/>
    </source>
</evidence>
<name>A0A2S7SRR3_9BACT</name>
<keyword evidence="1 4" id="KW-0808">Transferase</keyword>
<dbReference type="InterPro" id="IPR004528">
    <property type="entry name" value="KdsB"/>
</dbReference>
<dbReference type="GO" id="GO:0008690">
    <property type="term" value="F:3-deoxy-manno-octulosonate cytidylyltransferase activity"/>
    <property type="evidence" value="ECO:0007669"/>
    <property type="project" value="InterPro"/>
</dbReference>
<keyword evidence="3" id="KW-0448">Lipopolysaccharide biosynthesis</keyword>